<evidence type="ECO:0000313" key="4">
    <source>
        <dbReference type="Proteomes" id="UP000001349"/>
    </source>
</evidence>
<organism evidence="3 4">
    <name type="scientific">Ruminiclostridium cellulolyticum (strain ATCC 35319 / DSM 5812 / JCM 6584 / H10)</name>
    <name type="common">Clostridium cellulolyticum</name>
    <dbReference type="NCBI Taxonomy" id="394503"/>
    <lineage>
        <taxon>Bacteria</taxon>
        <taxon>Bacillati</taxon>
        <taxon>Bacillota</taxon>
        <taxon>Clostridia</taxon>
        <taxon>Eubacteriales</taxon>
        <taxon>Oscillospiraceae</taxon>
        <taxon>Ruminiclostridium</taxon>
    </lineage>
</organism>
<keyword evidence="4" id="KW-1185">Reference proteome</keyword>
<dbReference type="OrthoDB" id="9811743at2"/>
<dbReference type="InterPro" id="IPR001509">
    <property type="entry name" value="Epimerase_deHydtase"/>
</dbReference>
<evidence type="ECO:0000313" key="3">
    <source>
        <dbReference type="EMBL" id="ACL75331.1"/>
    </source>
</evidence>
<evidence type="ECO:0000259" key="2">
    <source>
        <dbReference type="Pfam" id="PF01370"/>
    </source>
</evidence>
<dbReference type="Pfam" id="PF01370">
    <property type="entry name" value="Epimerase"/>
    <property type="match status" value="1"/>
</dbReference>
<sequence length="342" mass="38013">MKVLVTGGCGFLGSNVCEYYINKGAKVISYDNMTKHELLKTGFAVDKARNYNYEYQQKLGVKTVIGDVRNLEELLDNAQGCDYIIHTAAQPAMTISWEDPALDFTTNALGTFNVLEAARRLKIPVACCATVHVYGNEINLSLKEGEKRYLREPEAIDETYPTLEGVITPLHASKASGDIYVKAYIDTYGLEAASFRLTGIYGEKQFGGEDHGWVANFAIRTVLGWPITIFGAGKQVRDILYVSDVCAAFDAFYKTRSSGIYNIGGGTQTAISLLDCIDILEDINGKRPEVNFAPDRHGDLRYFICDISKANKELGWKPAVMPHEGIRNLMNWIKENKSVFQS</sequence>
<dbReference type="HOGENOM" id="CLU_007383_1_7_9"/>
<dbReference type="KEGG" id="cce:Ccel_0969"/>
<feature type="domain" description="NAD-dependent epimerase/dehydratase" evidence="2">
    <location>
        <begin position="3"/>
        <end position="264"/>
    </location>
</feature>
<dbReference type="AlphaFoldDB" id="B8I971"/>
<dbReference type="RefSeq" id="WP_015924488.1">
    <property type="nucleotide sequence ID" value="NC_011898.1"/>
</dbReference>
<accession>B8I971</accession>
<dbReference type="SUPFAM" id="SSF51735">
    <property type="entry name" value="NAD(P)-binding Rossmann-fold domains"/>
    <property type="match status" value="1"/>
</dbReference>
<dbReference type="Gene3D" id="3.40.50.720">
    <property type="entry name" value="NAD(P)-binding Rossmann-like Domain"/>
    <property type="match status" value="1"/>
</dbReference>
<dbReference type="PANTHER" id="PTHR43000">
    <property type="entry name" value="DTDP-D-GLUCOSE 4,6-DEHYDRATASE-RELATED"/>
    <property type="match status" value="1"/>
</dbReference>
<dbReference type="STRING" id="394503.Ccel_0969"/>
<protein>
    <submittedName>
        <fullName evidence="3">NAD-dependent epimerase/dehydratase</fullName>
    </submittedName>
</protein>
<dbReference type="EMBL" id="CP001348">
    <property type="protein sequence ID" value="ACL75331.1"/>
    <property type="molecule type" value="Genomic_DNA"/>
</dbReference>
<dbReference type="Proteomes" id="UP000001349">
    <property type="component" value="Chromosome"/>
</dbReference>
<name>B8I971_RUMCH</name>
<comment type="similarity">
    <text evidence="1">Belongs to the NAD(P)-dependent epimerase/dehydratase family.</text>
</comment>
<gene>
    <name evidence="3" type="ordered locus">Ccel_0969</name>
</gene>
<reference evidence="3 4" key="1">
    <citation type="submission" date="2009-01" db="EMBL/GenBank/DDBJ databases">
        <title>Complete sequence of Clostridium cellulolyticum H10.</title>
        <authorList>
            <consortium name="US DOE Joint Genome Institute"/>
            <person name="Lucas S."/>
            <person name="Copeland A."/>
            <person name="Lapidus A."/>
            <person name="Glavina del Rio T."/>
            <person name="Dalin E."/>
            <person name="Tice H."/>
            <person name="Bruce D."/>
            <person name="Goodwin L."/>
            <person name="Pitluck S."/>
            <person name="Chertkov O."/>
            <person name="Saunders E."/>
            <person name="Brettin T."/>
            <person name="Detter J.C."/>
            <person name="Han C."/>
            <person name="Larimer F."/>
            <person name="Land M."/>
            <person name="Hauser L."/>
            <person name="Kyrpides N."/>
            <person name="Ivanova N."/>
            <person name="Zhou J."/>
            <person name="Richardson P."/>
        </authorList>
    </citation>
    <scope>NUCLEOTIDE SEQUENCE [LARGE SCALE GENOMIC DNA]</scope>
    <source>
        <strain evidence="4">ATCC 35319 / DSM 5812 / JCM 6584 / H10</strain>
    </source>
</reference>
<dbReference type="InterPro" id="IPR036291">
    <property type="entry name" value="NAD(P)-bd_dom_sf"/>
</dbReference>
<proteinExistence type="inferred from homology"/>
<evidence type="ECO:0000256" key="1">
    <source>
        <dbReference type="ARBA" id="ARBA00007637"/>
    </source>
</evidence>
<dbReference type="eggNOG" id="COG1088">
    <property type="taxonomic scope" value="Bacteria"/>
</dbReference>